<keyword evidence="3" id="KW-1185">Reference proteome</keyword>
<feature type="region of interest" description="Disordered" evidence="1">
    <location>
        <begin position="1"/>
        <end position="33"/>
    </location>
</feature>
<name>A0A9J5YBS9_SOLCO</name>
<protein>
    <submittedName>
        <fullName evidence="2">Uncharacterized protein</fullName>
    </submittedName>
</protein>
<gene>
    <name evidence="2" type="ORF">H5410_039009</name>
</gene>
<accession>A0A9J5YBS9</accession>
<feature type="compositionally biased region" description="Polar residues" evidence="1">
    <location>
        <begin position="16"/>
        <end position="25"/>
    </location>
</feature>
<evidence type="ECO:0000313" key="3">
    <source>
        <dbReference type="Proteomes" id="UP000824120"/>
    </source>
</evidence>
<sequence length="171" mass="19386">MPRIPVSSQRRRANLRCSSRSQNPPRMNPSHPLPSFPVTLGVQTFYATHAPEPNLAPHSWLEMGSQGQALSFSAEVEGRTVAILVQNPTFLAQPPLGFPFPQIPFYHYPTWEMPLFYPPTNMEPLLFPPFFFLHQVSGNFQTPWSNVGRDPVFTTVVNSEAREIPPQGMQW</sequence>
<comment type="caution">
    <text evidence="2">The sequence shown here is derived from an EMBL/GenBank/DDBJ whole genome shotgun (WGS) entry which is preliminary data.</text>
</comment>
<dbReference type="AlphaFoldDB" id="A0A9J5YBS9"/>
<reference evidence="2 3" key="1">
    <citation type="submission" date="2020-09" db="EMBL/GenBank/DDBJ databases">
        <title>De no assembly of potato wild relative species, Solanum commersonii.</title>
        <authorList>
            <person name="Cho K."/>
        </authorList>
    </citation>
    <scope>NUCLEOTIDE SEQUENCE [LARGE SCALE GENOMIC DNA]</scope>
    <source>
        <strain evidence="2">LZ3.2</strain>
        <tissue evidence="2">Leaf</tissue>
    </source>
</reference>
<dbReference type="OrthoDB" id="1324145at2759"/>
<evidence type="ECO:0000313" key="2">
    <source>
        <dbReference type="EMBL" id="KAG5597777.1"/>
    </source>
</evidence>
<evidence type="ECO:0000256" key="1">
    <source>
        <dbReference type="SAM" id="MobiDB-lite"/>
    </source>
</evidence>
<dbReference type="Proteomes" id="UP000824120">
    <property type="component" value="Chromosome 7"/>
</dbReference>
<organism evidence="2 3">
    <name type="scientific">Solanum commersonii</name>
    <name type="common">Commerson's wild potato</name>
    <name type="synonym">Commerson's nightshade</name>
    <dbReference type="NCBI Taxonomy" id="4109"/>
    <lineage>
        <taxon>Eukaryota</taxon>
        <taxon>Viridiplantae</taxon>
        <taxon>Streptophyta</taxon>
        <taxon>Embryophyta</taxon>
        <taxon>Tracheophyta</taxon>
        <taxon>Spermatophyta</taxon>
        <taxon>Magnoliopsida</taxon>
        <taxon>eudicotyledons</taxon>
        <taxon>Gunneridae</taxon>
        <taxon>Pentapetalae</taxon>
        <taxon>asterids</taxon>
        <taxon>lamiids</taxon>
        <taxon>Solanales</taxon>
        <taxon>Solanaceae</taxon>
        <taxon>Solanoideae</taxon>
        <taxon>Solaneae</taxon>
        <taxon>Solanum</taxon>
    </lineage>
</organism>
<proteinExistence type="predicted"/>
<dbReference type="EMBL" id="JACXVP010000007">
    <property type="protein sequence ID" value="KAG5597777.1"/>
    <property type="molecule type" value="Genomic_DNA"/>
</dbReference>